<sequence length="305" mass="33390">MSALASASPLDLDALRPPAQRGMARGIAFALGAHLALVLALSVATHWHSQPVVALEAELWASVPVAAAPRAQEPPPPEPAAETPKPKPAPEPEPQQLEQEQREAEIALAKAREQERKKEAERLRAERQKREKLAQEKAEREQRERAEQEARDKKALAEQRQRQAEQDRQAKARKDAENREAAQREALRQEHLKRIQGLAGASGGAEASGTALKSAGPSSNYAGRIKARIKPNIVYVVGATNPEAVVALRMAPDGTIVDSRLIKSSGDSEWDRAVLRAITKTEVLPRDTDGRVPAQLEIAFRPREL</sequence>
<reference evidence="6 7" key="1">
    <citation type="submission" date="2024-08" db="EMBL/GenBank/DDBJ databases">
        <authorList>
            <person name="Lu H."/>
        </authorList>
    </citation>
    <scope>NUCLEOTIDE SEQUENCE [LARGE SCALE GENOMIC DNA]</scope>
    <source>
        <strain evidence="6 7">BYS180W</strain>
    </source>
</reference>
<dbReference type="NCBIfam" id="TIGR02794">
    <property type="entry name" value="tolA_full"/>
    <property type="match status" value="1"/>
</dbReference>
<comment type="caution">
    <text evidence="6">The sequence shown here is derived from an EMBL/GenBank/DDBJ whole genome shotgun (WGS) entry which is preliminary data.</text>
</comment>
<evidence type="ECO:0000313" key="7">
    <source>
        <dbReference type="Proteomes" id="UP001606099"/>
    </source>
</evidence>
<dbReference type="EMBL" id="JBIGHZ010000005">
    <property type="protein sequence ID" value="MFG6449181.1"/>
    <property type="molecule type" value="Genomic_DNA"/>
</dbReference>
<dbReference type="Pfam" id="PF13103">
    <property type="entry name" value="TonB_2"/>
    <property type="match status" value="1"/>
</dbReference>
<feature type="region of interest" description="Disordered" evidence="5">
    <location>
        <begin position="68"/>
        <end position="220"/>
    </location>
</feature>
<comment type="subcellular location">
    <subcellularLocation>
        <location evidence="1">Membrane</location>
        <topology evidence="1">Single-pass membrane protein</topology>
    </subcellularLocation>
</comment>
<keyword evidence="3" id="KW-1133">Transmembrane helix</keyword>
<accession>A0ABW7FXZ3</accession>
<dbReference type="Gene3D" id="3.30.1150.10">
    <property type="match status" value="1"/>
</dbReference>
<gene>
    <name evidence="6" type="primary">tolA</name>
    <name evidence="6" type="ORF">ACG0Z6_13160</name>
</gene>
<evidence type="ECO:0000256" key="4">
    <source>
        <dbReference type="ARBA" id="ARBA00023136"/>
    </source>
</evidence>
<dbReference type="Proteomes" id="UP001606099">
    <property type="component" value="Unassembled WGS sequence"/>
</dbReference>
<dbReference type="NCBIfam" id="TIGR01352">
    <property type="entry name" value="tonB_Cterm"/>
    <property type="match status" value="1"/>
</dbReference>
<evidence type="ECO:0000256" key="2">
    <source>
        <dbReference type="ARBA" id="ARBA00022692"/>
    </source>
</evidence>
<dbReference type="SUPFAM" id="SSF74653">
    <property type="entry name" value="TolA/TonB C-terminal domain"/>
    <property type="match status" value="1"/>
</dbReference>
<proteinExistence type="predicted"/>
<keyword evidence="7" id="KW-1185">Reference proteome</keyword>
<dbReference type="InterPro" id="IPR006260">
    <property type="entry name" value="TonB/TolA_C"/>
</dbReference>
<feature type="compositionally biased region" description="Basic and acidic residues" evidence="5">
    <location>
        <begin position="99"/>
        <end position="193"/>
    </location>
</feature>
<evidence type="ECO:0000313" key="6">
    <source>
        <dbReference type="EMBL" id="MFG6449181.1"/>
    </source>
</evidence>
<name>A0ABW7FXZ3_9BURK</name>
<evidence type="ECO:0000256" key="1">
    <source>
        <dbReference type="ARBA" id="ARBA00004167"/>
    </source>
</evidence>
<keyword evidence="2" id="KW-0812">Transmembrane</keyword>
<evidence type="ECO:0000256" key="3">
    <source>
        <dbReference type="ARBA" id="ARBA00022989"/>
    </source>
</evidence>
<dbReference type="InterPro" id="IPR014161">
    <property type="entry name" value="Tol-Pal_TolA"/>
</dbReference>
<keyword evidence="4" id="KW-0472">Membrane</keyword>
<evidence type="ECO:0000256" key="5">
    <source>
        <dbReference type="SAM" id="MobiDB-lite"/>
    </source>
</evidence>
<protein>
    <submittedName>
        <fullName evidence="6">Cell envelope integrity protein TolA</fullName>
    </submittedName>
</protein>
<organism evidence="6 7">
    <name type="scientific">Roseateles rivi</name>
    <dbReference type="NCBI Taxonomy" id="3299028"/>
    <lineage>
        <taxon>Bacteria</taxon>
        <taxon>Pseudomonadati</taxon>
        <taxon>Pseudomonadota</taxon>
        <taxon>Betaproteobacteria</taxon>
        <taxon>Burkholderiales</taxon>
        <taxon>Sphaerotilaceae</taxon>
        <taxon>Roseateles</taxon>
    </lineage>
</organism>
<dbReference type="RefSeq" id="WP_394462133.1">
    <property type="nucleotide sequence ID" value="NZ_JBIGHZ010000005.1"/>
</dbReference>